<name>A0ABQ9TKQ2_SAGOE</name>
<dbReference type="InterPro" id="IPR039751">
    <property type="entry name" value="HERPUD1/2"/>
</dbReference>
<keyword evidence="2" id="KW-1185">Reference proteome</keyword>
<dbReference type="InterPro" id="IPR029071">
    <property type="entry name" value="Ubiquitin-like_domsf"/>
</dbReference>
<accession>A0ABQ9TKQ2</accession>
<organism evidence="1 2">
    <name type="scientific">Saguinus oedipus</name>
    <name type="common">Cotton-top tamarin</name>
    <name type="synonym">Oedipomidas oedipus</name>
    <dbReference type="NCBI Taxonomy" id="9490"/>
    <lineage>
        <taxon>Eukaryota</taxon>
        <taxon>Metazoa</taxon>
        <taxon>Chordata</taxon>
        <taxon>Craniata</taxon>
        <taxon>Vertebrata</taxon>
        <taxon>Euteleostomi</taxon>
        <taxon>Mammalia</taxon>
        <taxon>Eutheria</taxon>
        <taxon>Euarchontoglires</taxon>
        <taxon>Primates</taxon>
        <taxon>Haplorrhini</taxon>
        <taxon>Platyrrhini</taxon>
        <taxon>Cebidae</taxon>
        <taxon>Callitrichinae</taxon>
        <taxon>Saguinus</taxon>
    </lineage>
</organism>
<comment type="caution">
    <text evidence="1">The sequence shown here is derived from an EMBL/GenBank/DDBJ whole genome shotgun (WGS) entry which is preliminary data.</text>
</comment>
<gene>
    <name evidence="1" type="primary">HERPUD1_1</name>
    <name evidence="1" type="ORF">P7K49_036405</name>
</gene>
<dbReference type="EMBL" id="JASSZA010000021">
    <property type="protein sequence ID" value="KAK2085105.1"/>
    <property type="molecule type" value="Genomic_DNA"/>
</dbReference>
<dbReference type="Proteomes" id="UP001266305">
    <property type="component" value="Unassembled WGS sequence"/>
</dbReference>
<evidence type="ECO:0000313" key="2">
    <source>
        <dbReference type="Proteomes" id="UP001266305"/>
    </source>
</evidence>
<dbReference type="SUPFAM" id="SSF54236">
    <property type="entry name" value="Ubiquitin-like"/>
    <property type="match status" value="1"/>
</dbReference>
<proteinExistence type="predicted"/>
<dbReference type="PANTHER" id="PTHR12943:SF7">
    <property type="entry name" value="HOMOCYSTEINE-RESPONSIVE ENDOPLASMIC RETICULUM-RESIDENT UBIQUITIN-LIKE DOMAIN MEMBER 1 PROTEIN"/>
    <property type="match status" value="1"/>
</dbReference>
<sequence length="79" mass="8599">MESEPDPEPVTLLVKSPNQRHRDLELSGDRSWSVGHLKAHLSRVYPERPAVAPSPPLGTTRPPALPCPALWPSPSAGLF</sequence>
<reference evidence="1 2" key="1">
    <citation type="submission" date="2023-05" db="EMBL/GenBank/DDBJ databases">
        <title>B98-5 Cell Line De Novo Hybrid Assembly: An Optical Mapping Approach.</title>
        <authorList>
            <person name="Kananen K."/>
            <person name="Auerbach J.A."/>
            <person name="Kautto E."/>
            <person name="Blachly J.S."/>
        </authorList>
    </citation>
    <scope>NUCLEOTIDE SEQUENCE [LARGE SCALE GENOMIC DNA]</scope>
    <source>
        <strain evidence="1">B95-8</strain>
        <tissue evidence="1">Cell line</tissue>
    </source>
</reference>
<dbReference type="PANTHER" id="PTHR12943">
    <property type="entry name" value="HOMOCYSTEINE-RESPONSIVE ENDOPLASMIC RETICULUM-RESIDENT UNIQUITIN-LIKE DOMAIN HERPUD PROTEIN FAMILY MEMBER"/>
    <property type="match status" value="1"/>
</dbReference>
<evidence type="ECO:0000313" key="1">
    <source>
        <dbReference type="EMBL" id="KAK2085105.1"/>
    </source>
</evidence>
<protein>
    <submittedName>
        <fullName evidence="1">Homocysteine-responsive endoplasmic reticulum-resident ubiquitin-like domain member 1 protein</fullName>
    </submittedName>
</protein>
<dbReference type="Gene3D" id="3.10.20.90">
    <property type="entry name" value="Phosphatidylinositol 3-kinase Catalytic Subunit, Chain A, domain 1"/>
    <property type="match status" value="1"/>
</dbReference>